<protein>
    <recommendedName>
        <fullName evidence="6">Major facilitator superfamily (MFS) profile domain-containing protein</fullName>
    </recommendedName>
</protein>
<dbReference type="PANTHER" id="PTHR23502">
    <property type="entry name" value="MAJOR FACILITATOR SUPERFAMILY"/>
    <property type="match status" value="1"/>
</dbReference>
<evidence type="ECO:0000256" key="1">
    <source>
        <dbReference type="ARBA" id="ARBA00004141"/>
    </source>
</evidence>
<feature type="transmembrane region" description="Helical" evidence="5">
    <location>
        <begin position="390"/>
        <end position="413"/>
    </location>
</feature>
<feature type="transmembrane region" description="Helical" evidence="5">
    <location>
        <begin position="152"/>
        <end position="174"/>
    </location>
</feature>
<organism evidence="7 8">
    <name type="scientific">Friedmanniomyces endolithicus</name>
    <dbReference type="NCBI Taxonomy" id="329885"/>
    <lineage>
        <taxon>Eukaryota</taxon>
        <taxon>Fungi</taxon>
        <taxon>Dikarya</taxon>
        <taxon>Ascomycota</taxon>
        <taxon>Pezizomycotina</taxon>
        <taxon>Dothideomycetes</taxon>
        <taxon>Dothideomycetidae</taxon>
        <taxon>Mycosphaerellales</taxon>
        <taxon>Teratosphaeriaceae</taxon>
        <taxon>Friedmanniomyces</taxon>
    </lineage>
</organism>
<evidence type="ECO:0000313" key="7">
    <source>
        <dbReference type="EMBL" id="TKA40823.1"/>
    </source>
</evidence>
<accession>A0A4U0UXU2</accession>
<dbReference type="PANTHER" id="PTHR23502:SF181">
    <property type="entry name" value="MAJOR FACILITATOR SUPERFAMILY (MFS) PROFILE DOMAIN-CONTAINING PROTEIN"/>
    <property type="match status" value="1"/>
</dbReference>
<dbReference type="GO" id="GO:0022857">
    <property type="term" value="F:transmembrane transporter activity"/>
    <property type="evidence" value="ECO:0007669"/>
    <property type="project" value="InterPro"/>
</dbReference>
<dbReference type="GO" id="GO:0005886">
    <property type="term" value="C:plasma membrane"/>
    <property type="evidence" value="ECO:0007669"/>
    <property type="project" value="TreeGrafter"/>
</dbReference>
<reference evidence="7 8" key="1">
    <citation type="submission" date="2017-03" db="EMBL/GenBank/DDBJ databases">
        <title>Genomes of endolithic fungi from Antarctica.</title>
        <authorList>
            <person name="Coleine C."/>
            <person name="Masonjones S."/>
            <person name="Stajich J.E."/>
        </authorList>
    </citation>
    <scope>NUCLEOTIDE SEQUENCE [LARGE SCALE GENOMIC DNA]</scope>
    <source>
        <strain evidence="7 8">CCFEE 5311</strain>
    </source>
</reference>
<gene>
    <name evidence="7" type="ORF">B0A54_08093</name>
</gene>
<evidence type="ECO:0000256" key="3">
    <source>
        <dbReference type="ARBA" id="ARBA00022989"/>
    </source>
</evidence>
<feature type="transmembrane region" description="Helical" evidence="5">
    <location>
        <begin position="277"/>
        <end position="299"/>
    </location>
</feature>
<comment type="subcellular location">
    <subcellularLocation>
        <location evidence="1">Membrane</location>
        <topology evidence="1">Multi-pass membrane protein</topology>
    </subcellularLocation>
</comment>
<dbReference type="AlphaFoldDB" id="A0A4U0UXU2"/>
<sequence>MAAFEKGAGLTIEDEQSKENAQAVDLKLDKNGLPLVPQPSAHSDDPLNWSPALKLSVALQVSWLSFLGPMSSAVANPAFIPIGKAFHITTVEASYSLTMYIIFAAVGPLLAVPLANTYGRRPVYLVGNLVAGICNIAGGFSPSWGGLMATRAFVGIFAGSPATIGPASICDMYFMHERGFYMGIWTFFLTNGPHTASLMGGFIAQYLGWRWCYTIPGYMQLATFVLTAVALPETLYPRGAVHNKSKSFLDLLLFKATLPTRKIKLGDFWRPLYMAKYLTITLPALYYMTCFGYGSVLFASTGSQIFAQDYHFTLSQTGLILSIPLLVGCFIGEASTGWFTDWLVSRYAKRHGGERRPEARLDGLWLSLLVPIGVIIQGACIYHHKTVPWIGPAIGMGLANLGLQAATTVTYAYTTDYFKPQSAEISCFLNLVRNGFSALISFYAIPLSGKINIEYAWLTFALINVAFFVPVLALKWLGPKISGMSWQAAPTFHNDL</sequence>
<evidence type="ECO:0000259" key="6">
    <source>
        <dbReference type="PROSITE" id="PS50850"/>
    </source>
</evidence>
<name>A0A4U0UXU2_9PEZI</name>
<evidence type="ECO:0000256" key="5">
    <source>
        <dbReference type="SAM" id="Phobius"/>
    </source>
</evidence>
<feature type="transmembrane region" description="Helical" evidence="5">
    <location>
        <begin position="457"/>
        <end position="477"/>
    </location>
</feature>
<dbReference type="InterPro" id="IPR036259">
    <property type="entry name" value="MFS_trans_sf"/>
</dbReference>
<feature type="transmembrane region" description="Helical" evidence="5">
    <location>
        <begin position="215"/>
        <end position="236"/>
    </location>
</feature>
<evidence type="ECO:0000313" key="8">
    <source>
        <dbReference type="Proteomes" id="UP000310066"/>
    </source>
</evidence>
<evidence type="ECO:0000256" key="2">
    <source>
        <dbReference type="ARBA" id="ARBA00022692"/>
    </source>
</evidence>
<dbReference type="PROSITE" id="PS50850">
    <property type="entry name" value="MFS"/>
    <property type="match status" value="1"/>
</dbReference>
<dbReference type="EMBL" id="NAJP01000031">
    <property type="protein sequence ID" value="TKA40823.1"/>
    <property type="molecule type" value="Genomic_DNA"/>
</dbReference>
<feature type="transmembrane region" description="Helical" evidence="5">
    <location>
        <begin position="319"/>
        <end position="344"/>
    </location>
</feature>
<dbReference type="InterPro" id="IPR020846">
    <property type="entry name" value="MFS_dom"/>
</dbReference>
<evidence type="ECO:0000256" key="4">
    <source>
        <dbReference type="ARBA" id="ARBA00023136"/>
    </source>
</evidence>
<dbReference type="Gene3D" id="1.20.1250.20">
    <property type="entry name" value="MFS general substrate transporter like domains"/>
    <property type="match status" value="1"/>
</dbReference>
<comment type="caution">
    <text evidence="7">The sequence shown here is derived from an EMBL/GenBank/DDBJ whole genome shotgun (WGS) entry which is preliminary data.</text>
</comment>
<dbReference type="STRING" id="329885.A0A4U0UXU2"/>
<dbReference type="Pfam" id="PF07690">
    <property type="entry name" value="MFS_1"/>
    <property type="match status" value="1"/>
</dbReference>
<dbReference type="Proteomes" id="UP000310066">
    <property type="component" value="Unassembled WGS sequence"/>
</dbReference>
<feature type="transmembrane region" description="Helical" evidence="5">
    <location>
        <begin position="122"/>
        <end position="140"/>
    </location>
</feature>
<dbReference type="SUPFAM" id="SSF103473">
    <property type="entry name" value="MFS general substrate transporter"/>
    <property type="match status" value="1"/>
</dbReference>
<feature type="transmembrane region" description="Helical" evidence="5">
    <location>
        <begin position="425"/>
        <end position="445"/>
    </location>
</feature>
<keyword evidence="3 5" id="KW-1133">Transmembrane helix</keyword>
<proteinExistence type="predicted"/>
<feature type="domain" description="Major facilitator superfamily (MFS) profile" evidence="6">
    <location>
        <begin position="57"/>
        <end position="482"/>
    </location>
</feature>
<dbReference type="InterPro" id="IPR011701">
    <property type="entry name" value="MFS"/>
</dbReference>
<dbReference type="OrthoDB" id="2585655at2759"/>
<keyword evidence="2 5" id="KW-0812">Transmembrane</keyword>
<feature type="transmembrane region" description="Helical" evidence="5">
    <location>
        <begin position="186"/>
        <end position="209"/>
    </location>
</feature>
<keyword evidence="4 5" id="KW-0472">Membrane</keyword>
<feature type="transmembrane region" description="Helical" evidence="5">
    <location>
        <begin position="97"/>
        <end position="115"/>
    </location>
</feature>
<feature type="transmembrane region" description="Helical" evidence="5">
    <location>
        <begin position="364"/>
        <end position="384"/>
    </location>
</feature>